<reference evidence="1" key="1">
    <citation type="submission" date="2007-07" db="EMBL/GenBank/DDBJ databases">
        <title>Organization of the constitutive ornithine decarboxylase region in Morganella morganii ATCC 25830.</title>
        <authorList>
            <person name="de las Rivas B."/>
            <person name="Gonzalez R."/>
            <person name="Landete J."/>
            <person name="Munoz R."/>
        </authorList>
    </citation>
    <scope>NUCLEOTIDE SEQUENCE</scope>
    <source>
        <strain evidence="1">ATCC 25830</strain>
    </source>
</reference>
<accession>D2N267</accession>
<dbReference type="EMBL" id="AM777831">
    <property type="protein sequence ID" value="CAO82674.1"/>
    <property type="molecule type" value="Genomic_DNA"/>
</dbReference>
<name>D2N267_MORMO</name>
<organism evidence="1">
    <name type="scientific">Morganella morganii</name>
    <name type="common">Proteus morganii</name>
    <dbReference type="NCBI Taxonomy" id="582"/>
    <lineage>
        <taxon>Bacteria</taxon>
        <taxon>Pseudomonadati</taxon>
        <taxon>Pseudomonadota</taxon>
        <taxon>Gammaproteobacteria</taxon>
        <taxon>Enterobacterales</taxon>
        <taxon>Morganellaceae</taxon>
        <taxon>Morganella</taxon>
    </lineage>
</organism>
<protein>
    <submittedName>
        <fullName evidence="1">Uncharacterized protein</fullName>
    </submittedName>
</protein>
<evidence type="ECO:0000313" key="1">
    <source>
        <dbReference type="EMBL" id="CAO82674.1"/>
    </source>
</evidence>
<sequence>MESEDLFSRAAFLLRNPLHHLRLAFCQTTDLFLIACGKVGRQPGNFTFRHLDRSAGFIQPPDNIAVTDHFHQWQYTGNFVISQPLTGRRDGCPLRQIGGIESEQYHAAPERPCRSHRIEFRFRPELFPGHHAQTVGTLTECRVIRRYRHAGQCLCCCDSLRLRCGGGDHLKIVAVEIFQNFPYTLMKLFCCHCPSPC</sequence>
<proteinExistence type="predicted"/>
<dbReference type="AlphaFoldDB" id="D2N267"/>